<evidence type="ECO:0000313" key="6">
    <source>
        <dbReference type="Proteomes" id="UP000663824"/>
    </source>
</evidence>
<keyword evidence="1" id="KW-0732">Signal</keyword>
<dbReference type="CDD" id="cd05819">
    <property type="entry name" value="NHL"/>
    <property type="match status" value="1"/>
</dbReference>
<evidence type="ECO:0008006" key="7">
    <source>
        <dbReference type="Google" id="ProtNLM"/>
    </source>
</evidence>
<protein>
    <recommendedName>
        <fullName evidence="7">NHL repeat-containing protein</fullName>
    </recommendedName>
</protein>
<dbReference type="AlphaFoldDB" id="A0A816NQ76"/>
<keyword evidence="3" id="KW-0325">Glycoprotein</keyword>
<evidence type="ECO:0000256" key="2">
    <source>
        <dbReference type="ARBA" id="ARBA00022737"/>
    </source>
</evidence>
<dbReference type="Gene3D" id="3.90.176.10">
    <property type="entry name" value="Toxin ADP-ribosyltransferase, Chain A, domain 1"/>
    <property type="match status" value="1"/>
</dbReference>
<comment type="caution">
    <text evidence="5">The sequence shown here is derived from an EMBL/GenBank/DDBJ whole genome shotgun (WGS) entry which is preliminary data.</text>
</comment>
<evidence type="ECO:0000256" key="1">
    <source>
        <dbReference type="ARBA" id="ARBA00022729"/>
    </source>
</evidence>
<dbReference type="PROSITE" id="PS51996">
    <property type="entry name" value="TR_MART"/>
    <property type="match status" value="1"/>
</dbReference>
<dbReference type="PROSITE" id="PS51125">
    <property type="entry name" value="NHL"/>
    <property type="match status" value="1"/>
</dbReference>
<sequence>MISSDELETFKKSCDHFISINSFFSTSLNKTQARSFLKNSEVTEKSEPILFEIDANPALVINKQFADVSPYSEFPAESEVLFMIGSIFRLKTVKRSSDGQIWIVRMTLCSDDEHDLKQVIIDMKDHFVSREINLRTLAKLLWEMGKPDLTEKYFIRFLEQLPLQDPLLGDLYHDLGRLASYVGNLDKSMEWHKKASVVKKQNQSSITVFNIPANAKWPQNGVTVAGGNGYGSATNQLYHPHDLFVDDNQTVVIVDTENNRIMQWKNDDTTNGLVVAGGNGRGNGLNQLKWPTDVSIDKETDSLIIGDEGNERVVRWPRRSGTTQGEILIDNIRLRRYQLGEKNGILVAGGNGSGDDLNQFNCPTYLFVDRDHSVYVSDWRNNRVMKWMEGAKEGIVVAGGQGAGSALTQLYRPLGVFVDTLGTLYIADEDNHRVMRWTQGA</sequence>
<dbReference type="InterPro" id="IPR011042">
    <property type="entry name" value="6-blade_b-propeller_TolB-like"/>
</dbReference>
<feature type="non-terminal residue" evidence="5">
    <location>
        <position position="1"/>
    </location>
</feature>
<keyword evidence="2" id="KW-0677">Repeat</keyword>
<evidence type="ECO:0000256" key="3">
    <source>
        <dbReference type="ARBA" id="ARBA00023180"/>
    </source>
</evidence>
<evidence type="ECO:0000256" key="4">
    <source>
        <dbReference type="PROSITE-ProRule" id="PRU00504"/>
    </source>
</evidence>
<dbReference type="SUPFAM" id="SSF101898">
    <property type="entry name" value="NHL repeat"/>
    <property type="match status" value="1"/>
</dbReference>
<gene>
    <name evidence="5" type="ORF">MBJ925_LOCUS11054</name>
</gene>
<dbReference type="EMBL" id="CAJNRE010004745">
    <property type="protein sequence ID" value="CAF2038503.1"/>
    <property type="molecule type" value="Genomic_DNA"/>
</dbReference>
<reference evidence="5" key="1">
    <citation type="submission" date="2021-02" db="EMBL/GenBank/DDBJ databases">
        <authorList>
            <person name="Nowell W R."/>
        </authorList>
    </citation>
    <scope>NUCLEOTIDE SEQUENCE</scope>
</reference>
<proteinExistence type="predicted"/>
<feature type="repeat" description="NHL" evidence="4">
    <location>
        <begin position="230"/>
        <end position="267"/>
    </location>
</feature>
<organism evidence="5 6">
    <name type="scientific">Rotaria magnacalcarata</name>
    <dbReference type="NCBI Taxonomy" id="392030"/>
    <lineage>
        <taxon>Eukaryota</taxon>
        <taxon>Metazoa</taxon>
        <taxon>Spiralia</taxon>
        <taxon>Gnathifera</taxon>
        <taxon>Rotifera</taxon>
        <taxon>Eurotatoria</taxon>
        <taxon>Bdelloidea</taxon>
        <taxon>Philodinida</taxon>
        <taxon>Philodinidae</taxon>
        <taxon>Rotaria</taxon>
    </lineage>
</organism>
<dbReference type="InterPro" id="IPR001258">
    <property type="entry name" value="NHL_repeat"/>
</dbReference>
<name>A0A816NQ76_9BILA</name>
<dbReference type="PANTHER" id="PTHR10680">
    <property type="entry name" value="PEPTIDYL-GLYCINE ALPHA-AMIDATING MONOOXYGENASE"/>
    <property type="match status" value="1"/>
</dbReference>
<evidence type="ECO:0000313" key="5">
    <source>
        <dbReference type="EMBL" id="CAF2038503.1"/>
    </source>
</evidence>
<dbReference type="SUPFAM" id="SSF56399">
    <property type="entry name" value="ADP-ribosylation"/>
    <property type="match status" value="1"/>
</dbReference>
<dbReference type="Pfam" id="PF01436">
    <property type="entry name" value="NHL"/>
    <property type="match status" value="1"/>
</dbReference>
<dbReference type="Gene3D" id="2.120.10.30">
    <property type="entry name" value="TolB, C-terminal domain"/>
    <property type="match status" value="2"/>
</dbReference>
<dbReference type="PANTHER" id="PTHR10680:SF14">
    <property type="entry name" value="PEPTIDYL-GLYCINE ALPHA-AMIDATING MONOOXYGENASE"/>
    <property type="match status" value="1"/>
</dbReference>
<dbReference type="Proteomes" id="UP000663824">
    <property type="component" value="Unassembled WGS sequence"/>
</dbReference>
<accession>A0A816NQ76</accession>